<dbReference type="Proteomes" id="UP000000692">
    <property type="component" value="Chromosome"/>
</dbReference>
<dbReference type="eggNOG" id="COG2931">
    <property type="taxonomic scope" value="Bacteria"/>
</dbReference>
<accession>F9Y9M2</accession>
<gene>
    <name evidence="2" type="ordered locus">KVU_1521</name>
</gene>
<dbReference type="OrthoDB" id="6305173at2"/>
<dbReference type="SUPFAM" id="SSF51294">
    <property type="entry name" value="Hedgehog/intein (Hint) domain"/>
    <property type="match status" value="1"/>
</dbReference>
<organism evidence="2 3">
    <name type="scientific">Ketogulonicigenium vulgare (strain WSH-001)</name>
    <dbReference type="NCBI Taxonomy" id="759362"/>
    <lineage>
        <taxon>Bacteria</taxon>
        <taxon>Pseudomonadati</taxon>
        <taxon>Pseudomonadota</taxon>
        <taxon>Alphaproteobacteria</taxon>
        <taxon>Rhodobacterales</taxon>
        <taxon>Roseobacteraceae</taxon>
        <taxon>Ketogulonicigenium</taxon>
    </lineage>
</organism>
<dbReference type="KEGG" id="kvl:KVU_1521"/>
<keyword evidence="3" id="KW-1185">Reference proteome</keyword>
<dbReference type="HOGENOM" id="CLU_914592_0_0_5"/>
<protein>
    <recommendedName>
        <fullName evidence="1">Hedgehog/Intein (Hint) domain-containing protein</fullName>
    </recommendedName>
</protein>
<evidence type="ECO:0000313" key="2">
    <source>
        <dbReference type="EMBL" id="AEM41360.1"/>
    </source>
</evidence>
<sequence length="304" mass="32471">MIGVTGGMEATSGGLFSQSLMVYRGVDLTVTDGVALGDSLTFAAGLLPDDYYTLDREAAPARLSFAVAETGRLMIAPGSSIGTAGHSLHVDSVLLLLDRNGRVAEVLLLVEEKGGIAIAVYALPLSPLNRGFEYRLAAVTQRNARHRLFGTPMLQFTHDTLLTLADGSRIAASDVQVGQHLMSGDGNMITVNWIGRSQLMAARDMAPVLVPAGSAGNQSDLILGPRHRIRGRLIRDMIGRSNIRQIEPMVQHYVQILPHRHRSLAVAGVAVDCLMIEAPPPHTANSAPVAQGLPLPAVAQNDWR</sequence>
<dbReference type="Pfam" id="PF13403">
    <property type="entry name" value="Hint_2"/>
    <property type="match status" value="1"/>
</dbReference>
<evidence type="ECO:0000313" key="3">
    <source>
        <dbReference type="Proteomes" id="UP000000692"/>
    </source>
</evidence>
<evidence type="ECO:0000259" key="1">
    <source>
        <dbReference type="Pfam" id="PF13403"/>
    </source>
</evidence>
<dbReference type="EMBL" id="CP002018">
    <property type="protein sequence ID" value="AEM41360.1"/>
    <property type="molecule type" value="Genomic_DNA"/>
</dbReference>
<name>F9Y9M2_KETVW</name>
<proteinExistence type="predicted"/>
<dbReference type="AlphaFoldDB" id="F9Y9M2"/>
<dbReference type="InterPro" id="IPR036844">
    <property type="entry name" value="Hint_dom_sf"/>
</dbReference>
<dbReference type="InterPro" id="IPR028992">
    <property type="entry name" value="Hedgehog/Intein_dom"/>
</dbReference>
<feature type="domain" description="Hedgehog/Intein (Hint)" evidence="1">
    <location>
        <begin position="156"/>
        <end position="274"/>
    </location>
</feature>
<reference evidence="2 3" key="1">
    <citation type="journal article" date="2011" name="J. Bacteriol.">
        <title>Complete genome sequence of the industrial strain Ketogulonicigenium vulgare WSH-001.</title>
        <authorList>
            <person name="Liu L."/>
            <person name="Li Y."/>
            <person name="Zhang J."/>
            <person name="Zhou Z."/>
            <person name="Liu J."/>
            <person name="Li X."/>
            <person name="Zhou J."/>
            <person name="Du G."/>
            <person name="Wang L."/>
            <person name="Chen J."/>
        </authorList>
    </citation>
    <scope>NUCLEOTIDE SEQUENCE [LARGE SCALE GENOMIC DNA]</scope>
    <source>
        <strain evidence="2 3">WSH-001</strain>
    </source>
</reference>